<dbReference type="InterPro" id="IPR027016">
    <property type="entry name" value="UCP029811"/>
</dbReference>
<keyword evidence="1" id="KW-0732">Signal</keyword>
<keyword evidence="4" id="KW-1185">Reference proteome</keyword>
<dbReference type="InterPro" id="IPR036761">
    <property type="entry name" value="TTHA0802/YceI-like_sf"/>
</dbReference>
<evidence type="ECO:0000313" key="3">
    <source>
        <dbReference type="EMBL" id="SEW15278.1"/>
    </source>
</evidence>
<evidence type="ECO:0000256" key="1">
    <source>
        <dbReference type="SAM" id="SignalP"/>
    </source>
</evidence>
<dbReference type="SUPFAM" id="SSF101874">
    <property type="entry name" value="YceI-like"/>
    <property type="match status" value="1"/>
</dbReference>
<dbReference type="PIRSF" id="PIRSF029811">
    <property type="entry name" value="UCP029811"/>
    <property type="match status" value="1"/>
</dbReference>
<dbReference type="AlphaFoldDB" id="A0A1I0PN67"/>
<dbReference type="RefSeq" id="WP_165611792.1">
    <property type="nucleotide sequence ID" value="NZ_FOIZ01000001.1"/>
</dbReference>
<dbReference type="STRING" id="364200.SAMN04488515_1301"/>
<dbReference type="InterPro" id="IPR007372">
    <property type="entry name" value="Lipid/polyisoprenoid-bd_YceI"/>
</dbReference>
<dbReference type="Proteomes" id="UP000199167">
    <property type="component" value="Unassembled WGS sequence"/>
</dbReference>
<evidence type="ECO:0000313" key="4">
    <source>
        <dbReference type="Proteomes" id="UP000199167"/>
    </source>
</evidence>
<organism evidence="3 4">
    <name type="scientific">Cognatiyoonia koreensis</name>
    <dbReference type="NCBI Taxonomy" id="364200"/>
    <lineage>
        <taxon>Bacteria</taxon>
        <taxon>Pseudomonadati</taxon>
        <taxon>Pseudomonadota</taxon>
        <taxon>Alphaproteobacteria</taxon>
        <taxon>Rhodobacterales</taxon>
        <taxon>Paracoccaceae</taxon>
        <taxon>Cognatiyoonia</taxon>
    </lineage>
</organism>
<protein>
    <submittedName>
        <fullName evidence="3">Polyisoprenoid-binding protein YceI</fullName>
    </submittedName>
</protein>
<evidence type="ECO:0000259" key="2">
    <source>
        <dbReference type="SMART" id="SM00867"/>
    </source>
</evidence>
<sequence length="195" mass="20426">MIKTVLTRTATTIAFLAAAATAQADGWTLDAENSKISFGSIKNHDVGESHSFGDLSGSVSADGMAMIEIALASVQTNVDVRNERLIEHVFTDGPKASLTASIDMAAMAAIPVGGMTRMLVEGDLTLIGEPVPVDVTMFAVRLAEDKVMVVSDDLIFVSAAEAGINQGVDKLQELAGLDHIARAVPASLRLVFEAN</sequence>
<dbReference type="EMBL" id="FOIZ01000001">
    <property type="protein sequence ID" value="SEW15278.1"/>
    <property type="molecule type" value="Genomic_DNA"/>
</dbReference>
<accession>A0A1I0PN67</accession>
<feature type="domain" description="Lipid/polyisoprenoid-binding YceI-like" evidence="2">
    <location>
        <begin position="26"/>
        <end position="193"/>
    </location>
</feature>
<proteinExistence type="predicted"/>
<dbReference type="SMART" id="SM00867">
    <property type="entry name" value="YceI"/>
    <property type="match status" value="1"/>
</dbReference>
<reference evidence="3 4" key="1">
    <citation type="submission" date="2016-10" db="EMBL/GenBank/DDBJ databases">
        <authorList>
            <person name="de Groot N.N."/>
        </authorList>
    </citation>
    <scope>NUCLEOTIDE SEQUENCE [LARGE SCALE GENOMIC DNA]</scope>
    <source>
        <strain evidence="3 4">DSM 17925</strain>
    </source>
</reference>
<feature type="signal peptide" evidence="1">
    <location>
        <begin position="1"/>
        <end position="24"/>
    </location>
</feature>
<dbReference type="Gene3D" id="2.40.128.110">
    <property type="entry name" value="Lipid/polyisoprenoid-binding, YceI-like"/>
    <property type="match status" value="1"/>
</dbReference>
<dbReference type="Pfam" id="PF04264">
    <property type="entry name" value="YceI"/>
    <property type="match status" value="1"/>
</dbReference>
<name>A0A1I0PN67_9RHOB</name>
<feature type="chain" id="PRO_5011560258" evidence="1">
    <location>
        <begin position="25"/>
        <end position="195"/>
    </location>
</feature>
<gene>
    <name evidence="3" type="ORF">SAMN04488515_1301</name>
</gene>